<dbReference type="EMBL" id="WIXE01024465">
    <property type="protein sequence ID" value="KAK5965562.1"/>
    <property type="molecule type" value="Genomic_DNA"/>
</dbReference>
<comment type="similarity">
    <text evidence="1">Belongs to the PI3/PI4-kinase family. Type III PI4K subfamily.</text>
</comment>
<gene>
    <name evidence="3" type="ORF">GCK32_016578</name>
</gene>
<name>A0AAN8F0X2_TRICO</name>
<reference evidence="3 4" key="1">
    <citation type="submission" date="2019-10" db="EMBL/GenBank/DDBJ databases">
        <title>Assembly and Annotation for the nematode Trichostrongylus colubriformis.</title>
        <authorList>
            <person name="Martin J."/>
        </authorList>
    </citation>
    <scope>NUCLEOTIDE SEQUENCE [LARGE SCALE GENOMIC DNA]</scope>
    <source>
        <strain evidence="3">G859</strain>
        <tissue evidence="3">Whole worm</tissue>
    </source>
</reference>
<keyword evidence="4" id="KW-1185">Reference proteome</keyword>
<feature type="non-terminal residue" evidence="3">
    <location>
        <position position="213"/>
    </location>
</feature>
<organism evidence="3 4">
    <name type="scientific">Trichostrongylus colubriformis</name>
    <name type="common">Black scour worm</name>
    <dbReference type="NCBI Taxonomy" id="6319"/>
    <lineage>
        <taxon>Eukaryota</taxon>
        <taxon>Metazoa</taxon>
        <taxon>Ecdysozoa</taxon>
        <taxon>Nematoda</taxon>
        <taxon>Chromadorea</taxon>
        <taxon>Rhabditida</taxon>
        <taxon>Rhabditina</taxon>
        <taxon>Rhabditomorpha</taxon>
        <taxon>Strongyloidea</taxon>
        <taxon>Trichostrongylidae</taxon>
        <taxon>Trichostrongylus</taxon>
    </lineage>
</organism>
<evidence type="ECO:0000313" key="3">
    <source>
        <dbReference type="EMBL" id="KAK5965562.1"/>
    </source>
</evidence>
<dbReference type="Proteomes" id="UP001331761">
    <property type="component" value="Unassembled WGS sequence"/>
</dbReference>
<dbReference type="InterPro" id="IPR045495">
    <property type="entry name" value="PI4K_N"/>
</dbReference>
<evidence type="ECO:0000313" key="4">
    <source>
        <dbReference type="Proteomes" id="UP001331761"/>
    </source>
</evidence>
<sequence length="213" mass="23615">MFAQSLSLVVGTGPATIAPSPALSTPLFEYNVFLTRSIEAVGVRFRLLSCALSMLQGEATSARPSNNVIRQRVYASALDYFTLSPQGPTQMHAQLRADVKLLISFWQTLYADGKYIKKEVFSAKDNELAITPNLNLIEPYVEQLGHRASTQTWHAASSSSTHYVNTLTLSKNAISSTRGSVSRKYVPNGKSTMDVEKQVKMFLKWRNLILLLV</sequence>
<feature type="domain" description="PI4-kinase N-terminal" evidence="2">
    <location>
        <begin position="34"/>
        <end position="119"/>
    </location>
</feature>
<proteinExistence type="inferred from homology"/>
<evidence type="ECO:0000256" key="1">
    <source>
        <dbReference type="ARBA" id="ARBA00006209"/>
    </source>
</evidence>
<dbReference type="Pfam" id="PF19274">
    <property type="entry name" value="PI4K_N"/>
    <property type="match status" value="1"/>
</dbReference>
<evidence type="ECO:0000259" key="2">
    <source>
        <dbReference type="Pfam" id="PF19274"/>
    </source>
</evidence>
<accession>A0AAN8F0X2</accession>
<protein>
    <recommendedName>
        <fullName evidence="2">PI4-kinase N-terminal domain-containing protein</fullName>
    </recommendedName>
</protein>
<dbReference type="AlphaFoldDB" id="A0AAN8F0X2"/>
<comment type="caution">
    <text evidence="3">The sequence shown here is derived from an EMBL/GenBank/DDBJ whole genome shotgun (WGS) entry which is preliminary data.</text>
</comment>